<reference evidence="2 3" key="1">
    <citation type="journal article" date="2019" name="Sci. Rep.">
        <title>Orb-weaving spider Araneus ventricosus genome elucidates the spidroin gene catalogue.</title>
        <authorList>
            <person name="Kono N."/>
            <person name="Nakamura H."/>
            <person name="Ohtoshi R."/>
            <person name="Moran D.A.P."/>
            <person name="Shinohara A."/>
            <person name="Yoshida Y."/>
            <person name="Fujiwara M."/>
            <person name="Mori M."/>
            <person name="Tomita M."/>
            <person name="Arakawa K."/>
        </authorList>
    </citation>
    <scope>NUCLEOTIDE SEQUENCE [LARGE SCALE GENOMIC DNA]</scope>
</reference>
<sequence length="153" mass="17875">MVPGTRLKPDLIIEANSEILIIDVTVTFEHGKQSFERARQRKLDWYSCLIDRFKTPTNRVEVIAFVMGALGSWGRLMRKFTSRAYLAKFRHLCVCDTIRWSRDIYTEYVTGIRQFDPNDLNIQAPIRPNQNTKLTKKHSADAHKFPTAKNWTM</sequence>
<evidence type="ECO:0000313" key="2">
    <source>
        <dbReference type="EMBL" id="GBN17410.1"/>
    </source>
</evidence>
<dbReference type="AlphaFoldDB" id="A0A4Y2LTI4"/>
<dbReference type="Proteomes" id="UP000499080">
    <property type="component" value="Unassembled WGS sequence"/>
</dbReference>
<keyword evidence="3" id="KW-1185">Reference proteome</keyword>
<proteinExistence type="predicted"/>
<accession>A0A4Y2LTI4</accession>
<organism evidence="2 3">
    <name type="scientific">Araneus ventricosus</name>
    <name type="common">Orbweaver spider</name>
    <name type="synonym">Epeira ventricosa</name>
    <dbReference type="NCBI Taxonomy" id="182803"/>
    <lineage>
        <taxon>Eukaryota</taxon>
        <taxon>Metazoa</taxon>
        <taxon>Ecdysozoa</taxon>
        <taxon>Arthropoda</taxon>
        <taxon>Chelicerata</taxon>
        <taxon>Arachnida</taxon>
        <taxon>Araneae</taxon>
        <taxon>Araneomorphae</taxon>
        <taxon>Entelegynae</taxon>
        <taxon>Araneoidea</taxon>
        <taxon>Araneidae</taxon>
        <taxon>Araneus</taxon>
    </lineage>
</organism>
<dbReference type="EMBL" id="BGPR01006252">
    <property type="protein sequence ID" value="GBN17410.1"/>
    <property type="molecule type" value="Genomic_DNA"/>
</dbReference>
<evidence type="ECO:0000313" key="3">
    <source>
        <dbReference type="Proteomes" id="UP000499080"/>
    </source>
</evidence>
<gene>
    <name evidence="2" type="ORF">AVEN_61826_1</name>
</gene>
<name>A0A4Y2LTI4_ARAVE</name>
<evidence type="ECO:0008006" key="4">
    <source>
        <dbReference type="Google" id="ProtNLM"/>
    </source>
</evidence>
<feature type="region of interest" description="Disordered" evidence="1">
    <location>
        <begin position="131"/>
        <end position="153"/>
    </location>
</feature>
<protein>
    <recommendedName>
        <fullName evidence="4">Reverse transcriptase</fullName>
    </recommendedName>
</protein>
<comment type="caution">
    <text evidence="2">The sequence shown here is derived from an EMBL/GenBank/DDBJ whole genome shotgun (WGS) entry which is preliminary data.</text>
</comment>
<evidence type="ECO:0000256" key="1">
    <source>
        <dbReference type="SAM" id="MobiDB-lite"/>
    </source>
</evidence>
<dbReference type="OrthoDB" id="6436534at2759"/>